<evidence type="ECO:0000256" key="3">
    <source>
        <dbReference type="ARBA" id="ARBA00023008"/>
    </source>
</evidence>
<keyword evidence="10" id="KW-1185">Reference proteome</keyword>
<comment type="similarity">
    <text evidence="6">Belongs to the polysaccharide monooxygenase AA13 family.</text>
</comment>
<organism evidence="9 10">
    <name type="scientific">Diversispora eburnea</name>
    <dbReference type="NCBI Taxonomy" id="1213867"/>
    <lineage>
        <taxon>Eukaryota</taxon>
        <taxon>Fungi</taxon>
        <taxon>Fungi incertae sedis</taxon>
        <taxon>Mucoromycota</taxon>
        <taxon>Glomeromycotina</taxon>
        <taxon>Glomeromycetes</taxon>
        <taxon>Diversisporales</taxon>
        <taxon>Diversisporaceae</taxon>
        <taxon>Diversispora</taxon>
    </lineage>
</organism>
<dbReference type="Proteomes" id="UP000789706">
    <property type="component" value="Unassembled WGS sequence"/>
</dbReference>
<protein>
    <submittedName>
        <fullName evidence="9">10923_t:CDS:1</fullName>
    </submittedName>
</protein>
<feature type="chain" id="PRO_5040428183" evidence="7">
    <location>
        <begin position="27"/>
        <end position="169"/>
    </location>
</feature>
<proteinExistence type="inferred from homology"/>
<name>A0A9N8V082_9GLOM</name>
<evidence type="ECO:0000256" key="2">
    <source>
        <dbReference type="ARBA" id="ARBA00022723"/>
    </source>
</evidence>
<dbReference type="AlphaFoldDB" id="A0A9N8V082"/>
<feature type="signal peptide" evidence="7">
    <location>
        <begin position="1"/>
        <end position="26"/>
    </location>
</feature>
<dbReference type="GO" id="GO:0046872">
    <property type="term" value="F:metal ion binding"/>
    <property type="evidence" value="ECO:0007669"/>
    <property type="project" value="UniProtKB-KW"/>
</dbReference>
<dbReference type="PANTHER" id="PTHR36575">
    <property type="entry name" value="BINDING PROTEIN, PUTATIVE (AFU_ORTHOLOGUE AFUA_1G14430)-RELATED"/>
    <property type="match status" value="1"/>
</dbReference>
<dbReference type="EMBL" id="CAJVPK010000017">
    <property type="protein sequence ID" value="CAG8433631.1"/>
    <property type="molecule type" value="Genomic_DNA"/>
</dbReference>
<keyword evidence="2" id="KW-0479">Metal-binding</keyword>
<reference evidence="9" key="1">
    <citation type="submission" date="2021-06" db="EMBL/GenBank/DDBJ databases">
        <authorList>
            <person name="Kallberg Y."/>
            <person name="Tangrot J."/>
            <person name="Rosling A."/>
        </authorList>
    </citation>
    <scope>NUCLEOTIDE SEQUENCE</scope>
    <source>
        <strain evidence="9">AZ414A</strain>
    </source>
</reference>
<keyword evidence="3" id="KW-0186">Copper</keyword>
<keyword evidence="4" id="KW-1015">Disulfide bond</keyword>
<evidence type="ECO:0000256" key="1">
    <source>
        <dbReference type="ARBA" id="ARBA00001973"/>
    </source>
</evidence>
<evidence type="ECO:0000313" key="9">
    <source>
        <dbReference type="EMBL" id="CAG8433631.1"/>
    </source>
</evidence>
<feature type="domain" description="Chitin-binding type-4" evidence="8">
    <location>
        <begin position="68"/>
        <end position="154"/>
    </location>
</feature>
<evidence type="ECO:0000256" key="7">
    <source>
        <dbReference type="SAM" id="SignalP"/>
    </source>
</evidence>
<evidence type="ECO:0000313" key="10">
    <source>
        <dbReference type="Proteomes" id="UP000789706"/>
    </source>
</evidence>
<accession>A0A9N8V082</accession>
<dbReference type="InterPro" id="IPR052282">
    <property type="entry name" value="Starch-active_LPMO"/>
</dbReference>
<dbReference type="PANTHER" id="PTHR36575:SF2">
    <property type="entry name" value="CHITIN-BINDING TYPE-4 DOMAIN-CONTAINING PROTEIN-RELATED"/>
    <property type="match status" value="1"/>
</dbReference>
<keyword evidence="5" id="KW-0325">Glycoprotein</keyword>
<keyword evidence="7" id="KW-0732">Signal</keyword>
<evidence type="ECO:0000256" key="6">
    <source>
        <dbReference type="ARBA" id="ARBA00034311"/>
    </source>
</evidence>
<dbReference type="Pfam" id="PF03067">
    <property type="entry name" value="LPMO_10"/>
    <property type="match status" value="1"/>
</dbReference>
<evidence type="ECO:0000256" key="5">
    <source>
        <dbReference type="ARBA" id="ARBA00023180"/>
    </source>
</evidence>
<comment type="caution">
    <text evidence="9">The sequence shown here is derived from an EMBL/GenBank/DDBJ whole genome shotgun (WGS) entry which is preliminary data.</text>
</comment>
<evidence type="ECO:0000259" key="8">
    <source>
        <dbReference type="Pfam" id="PF03067"/>
    </source>
</evidence>
<dbReference type="InterPro" id="IPR004302">
    <property type="entry name" value="Cellulose/chitin-bd_N"/>
</dbReference>
<sequence>MISKNSTIVLIFTLIALLLFVDNVSAHGRMLEPQIRLAPGDSGNGFTLANGPTRNEPCAGLPPGEILTTYRTGQTATIQWTITAAHRGTCYIQLSTTGADSDFRDLQVLPNCADSTGTFTTTVTLPATSCARGTLRFKWEALLTKELYLNCADISIARNNKKRLSAVSF</sequence>
<evidence type="ECO:0000256" key="4">
    <source>
        <dbReference type="ARBA" id="ARBA00023157"/>
    </source>
</evidence>
<dbReference type="Gene3D" id="2.70.50.70">
    <property type="match status" value="1"/>
</dbReference>
<gene>
    <name evidence="9" type="ORF">DEBURN_LOCUS522</name>
</gene>
<dbReference type="OrthoDB" id="2342176at2759"/>
<comment type="cofactor">
    <cofactor evidence="1">
        <name>Cu(2+)</name>
        <dbReference type="ChEBI" id="CHEBI:29036"/>
    </cofactor>
</comment>